<reference evidence="1" key="1">
    <citation type="submission" date="2021-06" db="EMBL/GenBank/DDBJ databases">
        <authorList>
            <person name="Hodson N. C."/>
            <person name="Mongue J. A."/>
            <person name="Jaron S. K."/>
        </authorList>
    </citation>
    <scope>NUCLEOTIDE SEQUENCE</scope>
</reference>
<protein>
    <recommendedName>
        <fullName evidence="3">NADH dehydrogenase [ubiquinone] 1 alpha subcomplex assembly factor 4</fullName>
    </recommendedName>
</protein>
<comment type="caution">
    <text evidence="1">The sequence shown here is derived from an EMBL/GenBank/DDBJ whole genome shotgun (WGS) entry which is preliminary data.</text>
</comment>
<dbReference type="PANTHER" id="PTHR13338:SF4">
    <property type="entry name" value="NADH DEHYDROGENASE [UBIQUINONE] 1 ALPHA SUBCOMPLEX ASSEMBLY FACTOR 4"/>
    <property type="match status" value="1"/>
</dbReference>
<sequence length="229" mass="26159">MSGECAQKRPTFGRRIIEEGTKSKNLGSSRQSALVKYLGPFRFNKLTMGNKLAKRAVKSTVVRPLRNYDVEERAMKVISREIPKSAPPHPSMKKMMDDIRSDPNLLTKAKEDPVLMDKLQHVFLTSQGENSEIATKAKLPQERAHPEGWEFGFNEPTKVPVGKITFRKMLELLANHQVEPETFTAEKLAKDYNLDLENVKNIIRYFKPFILYTPKKKPEPSAFMKAIKA</sequence>
<dbReference type="AlphaFoldDB" id="A0A8J2K5Q1"/>
<dbReference type="OrthoDB" id="2434756at2759"/>
<organism evidence="1 2">
    <name type="scientific">Allacma fusca</name>
    <dbReference type="NCBI Taxonomy" id="39272"/>
    <lineage>
        <taxon>Eukaryota</taxon>
        <taxon>Metazoa</taxon>
        <taxon>Ecdysozoa</taxon>
        <taxon>Arthropoda</taxon>
        <taxon>Hexapoda</taxon>
        <taxon>Collembola</taxon>
        <taxon>Symphypleona</taxon>
        <taxon>Sminthuridae</taxon>
        <taxon>Allacma</taxon>
    </lineage>
</organism>
<dbReference type="Pfam" id="PF06784">
    <property type="entry name" value="UPF0240"/>
    <property type="match status" value="1"/>
</dbReference>
<dbReference type="GO" id="GO:0032981">
    <property type="term" value="P:mitochondrial respiratory chain complex I assembly"/>
    <property type="evidence" value="ECO:0007669"/>
    <property type="project" value="InterPro"/>
</dbReference>
<gene>
    <name evidence="1" type="ORF">AFUS01_LOCUS17349</name>
</gene>
<dbReference type="EMBL" id="CAJVCH010165186">
    <property type="protein sequence ID" value="CAG7728581.1"/>
    <property type="molecule type" value="Genomic_DNA"/>
</dbReference>
<evidence type="ECO:0000313" key="2">
    <source>
        <dbReference type="Proteomes" id="UP000708208"/>
    </source>
</evidence>
<accession>A0A8J2K5Q1</accession>
<name>A0A8J2K5Q1_9HEXA</name>
<keyword evidence="2" id="KW-1185">Reference proteome</keyword>
<dbReference type="GO" id="GO:0005739">
    <property type="term" value="C:mitochondrion"/>
    <property type="evidence" value="ECO:0007669"/>
    <property type="project" value="TreeGrafter"/>
</dbReference>
<proteinExistence type="predicted"/>
<evidence type="ECO:0008006" key="3">
    <source>
        <dbReference type="Google" id="ProtNLM"/>
    </source>
</evidence>
<dbReference type="PANTHER" id="PTHR13338">
    <property type="entry name" value="UPF0240 PROTEIN"/>
    <property type="match status" value="1"/>
</dbReference>
<evidence type="ECO:0000313" key="1">
    <source>
        <dbReference type="EMBL" id="CAG7728581.1"/>
    </source>
</evidence>
<dbReference type="Proteomes" id="UP000708208">
    <property type="component" value="Unassembled WGS sequence"/>
</dbReference>
<dbReference type="InterPro" id="IPR009622">
    <property type="entry name" value="NDUFAF4"/>
</dbReference>